<feature type="domain" description="ABC transporter" evidence="1">
    <location>
        <begin position="26"/>
        <end position="203"/>
    </location>
</feature>
<dbReference type="Proteomes" id="UP000708208">
    <property type="component" value="Unassembled WGS sequence"/>
</dbReference>
<dbReference type="PANTHER" id="PTHR19229:SF250">
    <property type="entry name" value="ABC TRANSPORTER DOMAIN-CONTAINING PROTEIN-RELATED"/>
    <property type="match status" value="1"/>
</dbReference>
<name>A0A8J2P0U3_9HEXA</name>
<dbReference type="InterPro" id="IPR026082">
    <property type="entry name" value="ABCA"/>
</dbReference>
<dbReference type="GO" id="GO:0016887">
    <property type="term" value="F:ATP hydrolysis activity"/>
    <property type="evidence" value="ECO:0007669"/>
    <property type="project" value="InterPro"/>
</dbReference>
<protein>
    <recommendedName>
        <fullName evidence="1">ABC transporter domain-containing protein</fullName>
    </recommendedName>
</protein>
<keyword evidence="3" id="KW-1185">Reference proteome</keyword>
<dbReference type="GO" id="GO:0005319">
    <property type="term" value="F:lipid transporter activity"/>
    <property type="evidence" value="ECO:0007669"/>
    <property type="project" value="TreeGrafter"/>
</dbReference>
<dbReference type="InterPro" id="IPR003439">
    <property type="entry name" value="ABC_transporter-like_ATP-bd"/>
</dbReference>
<dbReference type="GO" id="GO:0016020">
    <property type="term" value="C:membrane"/>
    <property type="evidence" value="ECO:0007669"/>
    <property type="project" value="InterPro"/>
</dbReference>
<evidence type="ECO:0000313" key="2">
    <source>
        <dbReference type="EMBL" id="CAG7726559.1"/>
    </source>
</evidence>
<evidence type="ECO:0000313" key="3">
    <source>
        <dbReference type="Proteomes" id="UP000708208"/>
    </source>
</evidence>
<proteinExistence type="predicted"/>
<organism evidence="2 3">
    <name type="scientific">Allacma fusca</name>
    <dbReference type="NCBI Taxonomy" id="39272"/>
    <lineage>
        <taxon>Eukaryota</taxon>
        <taxon>Metazoa</taxon>
        <taxon>Ecdysozoa</taxon>
        <taxon>Arthropoda</taxon>
        <taxon>Hexapoda</taxon>
        <taxon>Collembola</taxon>
        <taxon>Symphypleona</taxon>
        <taxon>Sminthuridae</taxon>
        <taxon>Allacma</taxon>
    </lineage>
</organism>
<evidence type="ECO:0000259" key="1">
    <source>
        <dbReference type="PROSITE" id="PS50893"/>
    </source>
</evidence>
<dbReference type="EMBL" id="CAJVCH010137086">
    <property type="protein sequence ID" value="CAG7726559.1"/>
    <property type="molecule type" value="Genomic_DNA"/>
</dbReference>
<dbReference type="GO" id="GO:0005524">
    <property type="term" value="F:ATP binding"/>
    <property type="evidence" value="ECO:0007669"/>
    <property type="project" value="InterPro"/>
</dbReference>
<dbReference type="GO" id="GO:0140359">
    <property type="term" value="F:ABC-type transporter activity"/>
    <property type="evidence" value="ECO:0007669"/>
    <property type="project" value="InterPro"/>
</dbReference>
<dbReference type="OrthoDB" id="8061355at2759"/>
<sequence>MTDKRDEDVIEEGNRIQSQLSAEVNLQTKQCNQKLGSFPAVNNLTLGAPYGECFGLLSVNGVGKTTFKILTGVTGTSHGNVFMEVTTKWFSRGYWKIRVRCRNYSEGMKRRLSTAMRLIGDPPLVMLDEPTSGVDPVARRQFWGVIHSNSDLGQAIVLKTHNMDKIDALCSGLAIMVNGQFQCFGGVQHLSVNLVMDLFWRSN</sequence>
<accession>A0A8J2P0U3</accession>
<reference evidence="2" key="1">
    <citation type="submission" date="2021-06" db="EMBL/GenBank/DDBJ databases">
        <authorList>
            <person name="Hodson N. C."/>
            <person name="Mongue J. A."/>
            <person name="Jaron S. K."/>
        </authorList>
    </citation>
    <scope>NUCLEOTIDE SEQUENCE</scope>
</reference>
<comment type="caution">
    <text evidence="2">The sequence shown here is derived from an EMBL/GenBank/DDBJ whole genome shotgun (WGS) entry which is preliminary data.</text>
</comment>
<dbReference type="AlphaFoldDB" id="A0A8J2P0U3"/>
<gene>
    <name evidence="2" type="ORF">AFUS01_LOCUS15468</name>
</gene>
<dbReference type="PROSITE" id="PS50893">
    <property type="entry name" value="ABC_TRANSPORTER_2"/>
    <property type="match status" value="1"/>
</dbReference>
<dbReference type="PANTHER" id="PTHR19229">
    <property type="entry name" value="ATP-BINDING CASSETTE TRANSPORTER SUBFAMILY A ABCA"/>
    <property type="match status" value="1"/>
</dbReference>